<dbReference type="PATRIC" id="fig|1299334.3.peg.2152"/>
<sequence>MVIAATGCRRCARRVPDDVLVFALVVIVALVATVIVGRSWASVIASVRRCC</sequence>
<dbReference type="AlphaFoldDB" id="X8DB16"/>
<dbReference type="EMBL" id="JAOB01000026">
    <property type="protein sequence ID" value="EUA65574.1"/>
    <property type="molecule type" value="Genomic_DNA"/>
</dbReference>
<keyword evidence="1" id="KW-1133">Transmembrane helix</keyword>
<organism evidence="2">
    <name type="scientific">Mycobacterium xenopi 4042</name>
    <dbReference type="NCBI Taxonomy" id="1299334"/>
    <lineage>
        <taxon>Bacteria</taxon>
        <taxon>Bacillati</taxon>
        <taxon>Actinomycetota</taxon>
        <taxon>Actinomycetes</taxon>
        <taxon>Mycobacteriales</taxon>
        <taxon>Mycobacteriaceae</taxon>
        <taxon>Mycobacterium</taxon>
    </lineage>
</organism>
<gene>
    <name evidence="2" type="ORF">I553_7989</name>
</gene>
<evidence type="ECO:0000313" key="2">
    <source>
        <dbReference type="EMBL" id="EUA65574.1"/>
    </source>
</evidence>
<feature type="transmembrane region" description="Helical" evidence="1">
    <location>
        <begin position="19"/>
        <end position="41"/>
    </location>
</feature>
<proteinExistence type="predicted"/>
<evidence type="ECO:0000256" key="1">
    <source>
        <dbReference type="SAM" id="Phobius"/>
    </source>
</evidence>
<keyword evidence="1" id="KW-0812">Transmembrane</keyword>
<keyword evidence="1" id="KW-0472">Membrane</keyword>
<protein>
    <submittedName>
        <fullName evidence="2">Uncharacterized protein</fullName>
    </submittedName>
</protein>
<name>X8DB16_MYCXE</name>
<accession>X8DB16</accession>
<reference evidence="2" key="1">
    <citation type="submission" date="2014-01" db="EMBL/GenBank/DDBJ databases">
        <authorList>
            <person name="Brown-Elliot B."/>
            <person name="Wallace R."/>
            <person name="Lenaerts A."/>
            <person name="Ordway D."/>
            <person name="DeGroote M.A."/>
            <person name="Parker T."/>
            <person name="Sizemore C."/>
            <person name="Tallon L.J."/>
            <person name="Sadzewicz L.K."/>
            <person name="Sengamalay N."/>
            <person name="Fraser C.M."/>
            <person name="Hine E."/>
            <person name="Shefchek K.A."/>
            <person name="Das S.P."/>
            <person name="Tettelin H."/>
        </authorList>
    </citation>
    <scope>NUCLEOTIDE SEQUENCE [LARGE SCALE GENOMIC DNA]</scope>
    <source>
        <strain evidence="2">4042</strain>
    </source>
</reference>
<comment type="caution">
    <text evidence="2">The sequence shown here is derived from an EMBL/GenBank/DDBJ whole genome shotgun (WGS) entry which is preliminary data.</text>
</comment>